<evidence type="ECO:0000256" key="11">
    <source>
        <dbReference type="ARBA" id="ARBA00044633"/>
    </source>
</evidence>
<feature type="binding site" evidence="14">
    <location>
        <position position="122"/>
    </location>
    <ligand>
        <name>phosphoenolpyruvate</name>
        <dbReference type="ChEBI" id="CHEBI:58702"/>
    </ligand>
</feature>
<dbReference type="RefSeq" id="WP_121241096.1">
    <property type="nucleotide sequence ID" value="NZ_BHVV01000006.1"/>
</dbReference>
<comment type="caution">
    <text evidence="18">The sequence shown here is derived from an EMBL/GenBank/DDBJ whole genome shotgun (WGS) entry which is preliminary data.</text>
</comment>
<evidence type="ECO:0000256" key="8">
    <source>
        <dbReference type="ARBA" id="ARBA00022777"/>
    </source>
</evidence>
<dbReference type="SUPFAM" id="SSF55205">
    <property type="entry name" value="EPT/RTPC-like"/>
    <property type="match status" value="1"/>
</dbReference>
<dbReference type="UniPathway" id="UPA00053">
    <property type="reaction ID" value="UER00089"/>
</dbReference>
<evidence type="ECO:0000256" key="2">
    <source>
        <dbReference type="ARBA" id="ARBA00009427"/>
    </source>
</evidence>
<feature type="binding site" evidence="14">
    <location>
        <position position="170"/>
    </location>
    <ligand>
        <name>3-phosphoshikimate</name>
        <dbReference type="ChEBI" id="CHEBI:145989"/>
    </ligand>
</feature>
<dbReference type="SUPFAM" id="SSF52540">
    <property type="entry name" value="P-loop containing nucleoside triphosphate hydrolases"/>
    <property type="match status" value="1"/>
</dbReference>
<comment type="subunit">
    <text evidence="14">Monomer.</text>
</comment>
<keyword evidence="5 14" id="KW-0028">Amino-acid biosynthesis</keyword>
<protein>
    <recommendedName>
        <fullName evidence="14 15">Multifunctional fusion protein</fullName>
    </recommendedName>
    <domain>
        <recommendedName>
            <fullName evidence="14">3-phosphoshikimate 1-carboxyvinyltransferase</fullName>
            <ecNumber evidence="14">2.5.1.19</ecNumber>
        </recommendedName>
        <alternativeName>
            <fullName evidence="14">5-enolpyruvylshikimate-3-phosphate synthase</fullName>
            <shortName evidence="14">EPSP synthase</shortName>
            <shortName evidence="14">EPSPS</shortName>
        </alternativeName>
    </domain>
    <domain>
        <recommendedName>
            <fullName evidence="15">Cytidylate kinase</fullName>
            <shortName evidence="15">CK</shortName>
            <ecNumber evidence="15">2.7.4.25</ecNumber>
        </recommendedName>
        <alternativeName>
            <fullName evidence="15">Cytidine monophosphate kinase</fullName>
            <shortName evidence="15">CMP kinase</shortName>
        </alternativeName>
    </domain>
</protein>
<feature type="binding site" evidence="14">
    <location>
        <position position="347"/>
    </location>
    <ligand>
        <name>phosphoenolpyruvate</name>
        <dbReference type="ChEBI" id="CHEBI:58702"/>
    </ligand>
</feature>
<evidence type="ECO:0000256" key="12">
    <source>
        <dbReference type="ARBA" id="ARBA00047615"/>
    </source>
</evidence>
<evidence type="ECO:0000313" key="19">
    <source>
        <dbReference type="Proteomes" id="UP000268908"/>
    </source>
</evidence>
<dbReference type="AlphaFoldDB" id="A0A497XE07"/>
<feature type="binding site" evidence="15">
    <location>
        <begin position="436"/>
        <end position="444"/>
    </location>
    <ligand>
        <name>ATP</name>
        <dbReference type="ChEBI" id="CHEBI:30616"/>
    </ligand>
</feature>
<keyword evidence="19" id="KW-1185">Reference proteome</keyword>
<feature type="binding site" evidence="14">
    <location>
        <position position="22"/>
    </location>
    <ligand>
        <name>3-phosphoshikimate</name>
        <dbReference type="ChEBI" id="CHEBI:145989"/>
    </ligand>
</feature>
<dbReference type="OrthoDB" id="9809920at2"/>
<evidence type="ECO:0000256" key="7">
    <source>
        <dbReference type="ARBA" id="ARBA00022741"/>
    </source>
</evidence>
<proteinExistence type="inferred from homology"/>
<feature type="binding site" evidence="14">
    <location>
        <position position="316"/>
    </location>
    <ligand>
        <name>3-phosphoshikimate</name>
        <dbReference type="ChEBI" id="CHEBI:145989"/>
    </ligand>
</feature>
<dbReference type="InterPro" id="IPR011994">
    <property type="entry name" value="Cytidylate_kinase_dom"/>
</dbReference>
<dbReference type="InterPro" id="IPR001986">
    <property type="entry name" value="Enolpyruvate_Tfrase_dom"/>
</dbReference>
<keyword evidence="8 15" id="KW-0418">Kinase</keyword>
<dbReference type="FunFam" id="3.65.10.10:FF:000003">
    <property type="entry name" value="3-phosphoshikimate 1-carboxyvinyltransferase"/>
    <property type="match status" value="1"/>
</dbReference>
<evidence type="ECO:0000256" key="15">
    <source>
        <dbReference type="HAMAP-Rule" id="MF_00238"/>
    </source>
</evidence>
<feature type="binding site" evidence="14">
    <location>
        <position position="94"/>
    </location>
    <ligand>
        <name>phosphoenolpyruvate</name>
        <dbReference type="ChEBI" id="CHEBI:58702"/>
    </ligand>
</feature>
<dbReference type="NCBIfam" id="TIGR00017">
    <property type="entry name" value="cmk"/>
    <property type="match status" value="1"/>
</dbReference>
<feature type="binding site" evidence="14">
    <location>
        <position position="343"/>
    </location>
    <ligand>
        <name>3-phosphoshikimate</name>
        <dbReference type="ChEBI" id="CHEBI:145989"/>
    </ligand>
</feature>
<comment type="similarity">
    <text evidence="3 14">Belongs to the EPSP synthase family.</text>
</comment>
<evidence type="ECO:0000256" key="10">
    <source>
        <dbReference type="ARBA" id="ARBA00023141"/>
    </source>
</evidence>
<evidence type="ECO:0000256" key="4">
    <source>
        <dbReference type="ARBA" id="ARBA00022490"/>
    </source>
</evidence>
<dbReference type="Pfam" id="PF00275">
    <property type="entry name" value="EPSP_synthase"/>
    <property type="match status" value="1"/>
</dbReference>
<dbReference type="GO" id="GO:0009423">
    <property type="term" value="P:chorismate biosynthetic process"/>
    <property type="evidence" value="ECO:0007669"/>
    <property type="project" value="UniProtKB-UniRule"/>
</dbReference>
<dbReference type="GO" id="GO:0036431">
    <property type="term" value="F:dCMP kinase activity"/>
    <property type="evidence" value="ECO:0007669"/>
    <property type="project" value="InterPro"/>
</dbReference>
<keyword evidence="9 15" id="KW-0067">ATP-binding</keyword>
<dbReference type="Pfam" id="PF02224">
    <property type="entry name" value="Cytidylate_kin"/>
    <property type="match status" value="1"/>
</dbReference>
<dbReference type="EMBL" id="RCCI01000005">
    <property type="protein sequence ID" value="RLJ64785.1"/>
    <property type="molecule type" value="Genomic_DNA"/>
</dbReference>
<dbReference type="GO" id="GO:0006220">
    <property type="term" value="P:pyrimidine nucleotide metabolic process"/>
    <property type="evidence" value="ECO:0007669"/>
    <property type="project" value="UniProtKB-UniRule"/>
</dbReference>
<accession>A0A497XE07</accession>
<dbReference type="GO" id="GO:0003866">
    <property type="term" value="F:3-phosphoshikimate 1-carboxyvinyltransferase activity"/>
    <property type="evidence" value="ECO:0007669"/>
    <property type="project" value="UniProtKB-UniRule"/>
</dbReference>
<evidence type="ECO:0000256" key="1">
    <source>
        <dbReference type="ARBA" id="ARBA00004811"/>
    </source>
</evidence>
<evidence type="ECO:0000256" key="9">
    <source>
        <dbReference type="ARBA" id="ARBA00022840"/>
    </source>
</evidence>
<name>A0A497XE07_9PROT</name>
<feature type="domain" description="Cytidylate kinase" evidence="17">
    <location>
        <begin position="432"/>
        <end position="645"/>
    </location>
</feature>
<evidence type="ECO:0000259" key="16">
    <source>
        <dbReference type="Pfam" id="PF00275"/>
    </source>
</evidence>
<dbReference type="PROSITE" id="PS00104">
    <property type="entry name" value="EPSP_SYNTHASE_1"/>
    <property type="match status" value="1"/>
</dbReference>
<dbReference type="CDD" id="cd01556">
    <property type="entry name" value="EPSP_synthase"/>
    <property type="match status" value="1"/>
</dbReference>
<evidence type="ECO:0000256" key="13">
    <source>
        <dbReference type="ARBA" id="ARBA00048478"/>
    </source>
</evidence>
<dbReference type="GO" id="GO:0009073">
    <property type="term" value="P:aromatic amino acid family biosynthetic process"/>
    <property type="evidence" value="ECO:0007669"/>
    <property type="project" value="UniProtKB-KW"/>
</dbReference>
<dbReference type="NCBIfam" id="NF008816">
    <property type="entry name" value="PRK11860.1"/>
    <property type="match status" value="1"/>
</dbReference>
<comment type="similarity">
    <text evidence="2 15">Belongs to the cytidylate kinase family. Type 1 subfamily.</text>
</comment>
<feature type="binding site" evidence="14">
    <location>
        <position position="390"/>
    </location>
    <ligand>
        <name>phosphoenolpyruvate</name>
        <dbReference type="ChEBI" id="CHEBI:58702"/>
    </ligand>
</feature>
<dbReference type="Proteomes" id="UP000268908">
    <property type="component" value="Unassembled WGS sequence"/>
</dbReference>
<dbReference type="PROSITE" id="PS00885">
    <property type="entry name" value="EPSP_SYNTHASE_2"/>
    <property type="match status" value="1"/>
</dbReference>
<dbReference type="InterPro" id="IPR006264">
    <property type="entry name" value="EPSP_synthase"/>
</dbReference>
<feature type="active site" description="Proton acceptor" evidence="14">
    <location>
        <position position="316"/>
    </location>
</feature>
<comment type="subcellular location">
    <subcellularLocation>
        <location evidence="14">Cytoplasm</location>
    </subcellularLocation>
</comment>
<dbReference type="GO" id="GO:0008652">
    <property type="term" value="P:amino acid biosynthetic process"/>
    <property type="evidence" value="ECO:0007669"/>
    <property type="project" value="UniProtKB-KW"/>
</dbReference>
<evidence type="ECO:0000256" key="14">
    <source>
        <dbReference type="HAMAP-Rule" id="MF_00210"/>
    </source>
</evidence>
<evidence type="ECO:0000256" key="6">
    <source>
        <dbReference type="ARBA" id="ARBA00022679"/>
    </source>
</evidence>
<dbReference type="InterPro" id="IPR003136">
    <property type="entry name" value="Cytidylate_kin"/>
</dbReference>
<dbReference type="EC" id="2.7.4.25" evidence="15"/>
<comment type="catalytic activity">
    <reaction evidence="12 15">
        <text>dCMP + ATP = dCDP + ADP</text>
        <dbReference type="Rhea" id="RHEA:25094"/>
        <dbReference type="ChEBI" id="CHEBI:30616"/>
        <dbReference type="ChEBI" id="CHEBI:57566"/>
        <dbReference type="ChEBI" id="CHEBI:58593"/>
        <dbReference type="ChEBI" id="CHEBI:456216"/>
        <dbReference type="EC" id="2.7.4.25"/>
    </reaction>
</comment>
<evidence type="ECO:0000256" key="3">
    <source>
        <dbReference type="ARBA" id="ARBA00009948"/>
    </source>
</evidence>
<organism evidence="18 19">
    <name type="scientific">Sulfurisoma sediminicola</name>
    <dbReference type="NCBI Taxonomy" id="1381557"/>
    <lineage>
        <taxon>Bacteria</taxon>
        <taxon>Pseudomonadati</taxon>
        <taxon>Pseudomonadota</taxon>
        <taxon>Betaproteobacteria</taxon>
        <taxon>Nitrosomonadales</taxon>
        <taxon>Sterolibacteriaceae</taxon>
        <taxon>Sulfurisoma</taxon>
    </lineage>
</organism>
<keyword evidence="10 14" id="KW-0057">Aromatic amino acid biosynthesis</keyword>
<dbReference type="PANTHER" id="PTHR21090">
    <property type="entry name" value="AROM/DEHYDROQUINATE SYNTHASE"/>
    <property type="match status" value="1"/>
</dbReference>
<keyword evidence="7 15" id="KW-0547">Nucleotide-binding</keyword>
<comment type="catalytic activity">
    <reaction evidence="13 15">
        <text>CMP + ATP = CDP + ADP</text>
        <dbReference type="Rhea" id="RHEA:11600"/>
        <dbReference type="ChEBI" id="CHEBI:30616"/>
        <dbReference type="ChEBI" id="CHEBI:58069"/>
        <dbReference type="ChEBI" id="CHEBI:60377"/>
        <dbReference type="ChEBI" id="CHEBI:456216"/>
        <dbReference type="EC" id="2.7.4.25"/>
    </reaction>
</comment>
<dbReference type="InterPro" id="IPR023193">
    <property type="entry name" value="EPSP_synthase_CS"/>
</dbReference>
<dbReference type="Gene3D" id="3.40.50.300">
    <property type="entry name" value="P-loop containing nucleotide triphosphate hydrolases"/>
    <property type="match status" value="1"/>
</dbReference>
<evidence type="ECO:0000259" key="17">
    <source>
        <dbReference type="Pfam" id="PF02224"/>
    </source>
</evidence>
<dbReference type="GO" id="GO:0036430">
    <property type="term" value="F:CMP kinase activity"/>
    <property type="evidence" value="ECO:0007669"/>
    <property type="project" value="RHEA"/>
</dbReference>
<comment type="pathway">
    <text evidence="1 14">Metabolic intermediate biosynthesis; chorismate biosynthesis; chorismate from D-erythrose 4-phosphate and phosphoenolpyruvate: step 6/7.</text>
</comment>
<feature type="domain" description="Enolpyruvate transferase" evidence="16">
    <location>
        <begin position="11"/>
        <end position="423"/>
    </location>
</feature>
<dbReference type="NCBIfam" id="TIGR01356">
    <property type="entry name" value="aroA"/>
    <property type="match status" value="1"/>
</dbReference>
<feature type="binding site" evidence="14">
    <location>
        <position position="169"/>
    </location>
    <ligand>
        <name>3-phosphoshikimate</name>
        <dbReference type="ChEBI" id="CHEBI:145989"/>
    </ligand>
</feature>
<dbReference type="EC" id="2.5.1.19" evidence="14"/>
<feature type="binding site" evidence="14">
    <location>
        <position position="27"/>
    </location>
    <ligand>
        <name>3-phosphoshikimate</name>
        <dbReference type="ChEBI" id="CHEBI:145989"/>
    </ligand>
</feature>
<dbReference type="GO" id="GO:0005524">
    <property type="term" value="F:ATP binding"/>
    <property type="evidence" value="ECO:0007669"/>
    <property type="project" value="UniProtKB-UniRule"/>
</dbReference>
<gene>
    <name evidence="14" type="primary">aroA</name>
    <name evidence="15" type="synonym">cmk</name>
    <name evidence="18" type="ORF">DFR35_1433</name>
</gene>
<feature type="binding site" evidence="14">
    <location>
        <position position="415"/>
    </location>
    <ligand>
        <name>phosphoenolpyruvate</name>
        <dbReference type="ChEBI" id="CHEBI:58702"/>
    </ligand>
</feature>
<dbReference type="HAMAP" id="MF_00238">
    <property type="entry name" value="Cytidyl_kinase_type1"/>
    <property type="match status" value="1"/>
</dbReference>
<feature type="binding site" evidence="14">
    <location>
        <position position="23"/>
    </location>
    <ligand>
        <name>3-phosphoshikimate</name>
        <dbReference type="ChEBI" id="CHEBI:145989"/>
    </ligand>
</feature>
<keyword evidence="6 14" id="KW-0808">Transferase</keyword>
<comment type="catalytic activity">
    <reaction evidence="11">
        <text>3-phosphoshikimate + phosphoenolpyruvate = 5-O-(1-carboxyvinyl)-3-phosphoshikimate + phosphate</text>
        <dbReference type="Rhea" id="RHEA:21256"/>
        <dbReference type="ChEBI" id="CHEBI:43474"/>
        <dbReference type="ChEBI" id="CHEBI:57701"/>
        <dbReference type="ChEBI" id="CHEBI:58702"/>
        <dbReference type="ChEBI" id="CHEBI:145989"/>
        <dbReference type="EC" id="2.5.1.19"/>
    </reaction>
    <physiologicalReaction direction="left-to-right" evidence="11">
        <dbReference type="Rhea" id="RHEA:21257"/>
    </physiologicalReaction>
</comment>
<dbReference type="Gene3D" id="3.65.10.10">
    <property type="entry name" value="Enolpyruvate transferase domain"/>
    <property type="match status" value="2"/>
</dbReference>
<dbReference type="InterPro" id="IPR013792">
    <property type="entry name" value="RNA3'P_cycl/enolpyr_Trfase_a/b"/>
</dbReference>
<dbReference type="CDD" id="cd02020">
    <property type="entry name" value="CMPK"/>
    <property type="match status" value="1"/>
</dbReference>
<dbReference type="HAMAP" id="MF_00210">
    <property type="entry name" value="EPSP_synth"/>
    <property type="match status" value="1"/>
</dbReference>
<feature type="binding site" evidence="14">
    <location>
        <position position="171"/>
    </location>
    <ligand>
        <name>3-phosphoshikimate</name>
        <dbReference type="ChEBI" id="CHEBI:145989"/>
    </ligand>
</feature>
<feature type="binding site" evidence="14">
    <location>
        <position position="22"/>
    </location>
    <ligand>
        <name>phosphoenolpyruvate</name>
        <dbReference type="ChEBI" id="CHEBI:58702"/>
    </ligand>
</feature>
<evidence type="ECO:0000313" key="18">
    <source>
        <dbReference type="EMBL" id="RLJ64785.1"/>
    </source>
</evidence>
<dbReference type="PANTHER" id="PTHR21090:SF5">
    <property type="entry name" value="PENTAFUNCTIONAL AROM POLYPEPTIDE"/>
    <property type="match status" value="1"/>
</dbReference>
<dbReference type="InterPro" id="IPR027417">
    <property type="entry name" value="P-loop_NTPase"/>
</dbReference>
<comment type="caution">
    <text evidence="14">Lacks conserved residue(s) required for the propagation of feature annotation.</text>
</comment>
<keyword evidence="4 14" id="KW-0963">Cytoplasm</keyword>
<feature type="binding site" evidence="14">
    <location>
        <position position="197"/>
    </location>
    <ligand>
        <name>3-phosphoshikimate</name>
        <dbReference type="ChEBI" id="CHEBI:145989"/>
    </ligand>
</feature>
<sequence length="653" mass="69201">MEHIDLPALTRAAGTVRLPGSKSISNRMLLLAALAQGETEIRDLLDSDDTKVMLEALKKVGVGVTVTGVNAYRITGCGGPFPGKSGDLFMGNAGTAIRPLTAALALSGGHYRLSGVPRMHERPIGDLVDGLRQIGADVRYAGKDGFPPLEIFPAAVKLAAPIRVRGDVSSQFLTALLMALPLTGETAVIEMTTELISKPYIEITLNLMSRFGVTVEREGWQRFTLRGGQRYVSPGVVHVEGDASGASYFLAAGAIGGGPVRVEGVGRGSIQGDVRFAEALAVMGARIEMGENWIEASAPATGKLKAFDLDLNHIPDAAMTLAVAALFADGPCTLRNIASWRVKETDRIAAMAAELRKLGAAVEEGADWITVAPAPTYSRNAAIDTYDDHRMAMCFSLVALGGVPLRINDPKCVAKTFPDYFDRFGRIAAPVIAIDGPSASGKGTVAQRVAETLGFHFLDSGALYRLTALAALRAGVALDDETGVAAVAATLPAEFPGDRILLAGDDVTEAIRAEEIGVGASKVAALPAVRTALLERQRAYRRLPGLVADGRDMGSVVFPEAPVKVFLTASAEARAERRHKQLIGKGMPANMRPLLQDILQELRERDARDAARSVAPLKQEEDAELVDTTPLGIDEAVAAVLDIVRRKLPQVVS</sequence>
<dbReference type="GO" id="GO:0005737">
    <property type="term" value="C:cytoplasm"/>
    <property type="evidence" value="ECO:0007669"/>
    <property type="project" value="UniProtKB-SubCell"/>
</dbReference>
<reference evidence="18 19" key="1">
    <citation type="submission" date="2018-10" db="EMBL/GenBank/DDBJ databases">
        <title>Genomic Encyclopedia of Type Strains, Phase IV (KMG-IV): sequencing the most valuable type-strain genomes for metagenomic binning, comparative biology and taxonomic classification.</title>
        <authorList>
            <person name="Goeker M."/>
        </authorList>
    </citation>
    <scope>NUCLEOTIDE SEQUENCE [LARGE SCALE GENOMIC DNA]</scope>
    <source>
        <strain evidence="18 19">DSM 26916</strain>
    </source>
</reference>
<comment type="function">
    <text evidence="14">Catalyzes the transfer of the enolpyruvyl moiety of phosphoenolpyruvate (PEP) to the 5-hydroxyl of shikimate-3-phosphate (S3P) to produce enolpyruvyl shikimate-3-phosphate and inorganic phosphate.</text>
</comment>
<evidence type="ECO:0000256" key="5">
    <source>
        <dbReference type="ARBA" id="ARBA00022605"/>
    </source>
</evidence>
<feature type="binding site" evidence="14">
    <location>
        <position position="171"/>
    </location>
    <ligand>
        <name>phosphoenolpyruvate</name>
        <dbReference type="ChEBI" id="CHEBI:58702"/>
    </ligand>
</feature>
<dbReference type="InterPro" id="IPR036968">
    <property type="entry name" value="Enolpyruvate_Tfrase_sf"/>
</dbReference>